<accession>A0A6A7AI41</accession>
<feature type="region of interest" description="Disordered" evidence="1">
    <location>
        <begin position="79"/>
        <end position="228"/>
    </location>
</feature>
<dbReference type="EMBL" id="MU006217">
    <property type="protein sequence ID" value="KAF2832368.1"/>
    <property type="molecule type" value="Genomic_DNA"/>
</dbReference>
<evidence type="ECO:0000313" key="2">
    <source>
        <dbReference type="EMBL" id="KAF2832368.1"/>
    </source>
</evidence>
<protein>
    <submittedName>
        <fullName evidence="2">Uncharacterized protein</fullName>
    </submittedName>
</protein>
<reference evidence="2" key="1">
    <citation type="journal article" date="2020" name="Stud. Mycol.">
        <title>101 Dothideomycetes genomes: a test case for predicting lifestyles and emergence of pathogens.</title>
        <authorList>
            <person name="Haridas S."/>
            <person name="Albert R."/>
            <person name="Binder M."/>
            <person name="Bloem J."/>
            <person name="Labutti K."/>
            <person name="Salamov A."/>
            <person name="Andreopoulos B."/>
            <person name="Baker S."/>
            <person name="Barry K."/>
            <person name="Bills G."/>
            <person name="Bluhm B."/>
            <person name="Cannon C."/>
            <person name="Castanera R."/>
            <person name="Culley D."/>
            <person name="Daum C."/>
            <person name="Ezra D."/>
            <person name="Gonzalez J."/>
            <person name="Henrissat B."/>
            <person name="Kuo A."/>
            <person name="Liang C."/>
            <person name="Lipzen A."/>
            <person name="Lutzoni F."/>
            <person name="Magnuson J."/>
            <person name="Mondo S."/>
            <person name="Nolan M."/>
            <person name="Ohm R."/>
            <person name="Pangilinan J."/>
            <person name="Park H.-J."/>
            <person name="Ramirez L."/>
            <person name="Alfaro M."/>
            <person name="Sun H."/>
            <person name="Tritt A."/>
            <person name="Yoshinaga Y."/>
            <person name="Zwiers L.-H."/>
            <person name="Turgeon B."/>
            <person name="Goodwin S."/>
            <person name="Spatafora J."/>
            <person name="Crous P."/>
            <person name="Grigoriev I."/>
        </authorList>
    </citation>
    <scope>NUCLEOTIDE SEQUENCE</scope>
    <source>
        <strain evidence="2">CBS 113818</strain>
    </source>
</reference>
<proteinExistence type="predicted"/>
<evidence type="ECO:0000256" key="1">
    <source>
        <dbReference type="SAM" id="MobiDB-lite"/>
    </source>
</evidence>
<sequence length="341" mass="38573">MADELMNMVDAHLAWQAGAEDQRSVRPSLDKQPSAGTLIVDWDGTGVPIVSRRNKATEEPLTRRVEVETKLEALQARVKSRHLAKEHHCQERTRASQAKRVKHEQDSFQPTAQSRYVVPLSLTSQDRRKERSKLPVRHDAAHSRGRYSHPHHTHAQERENARPSYNQNTYGRAPSNYKSTHAVDCTSHAPTLRSRSRTSSTTAHYHRSPSAPRSTEVQYHHSPSSGHQIRYSAGQNLVKGYDPPTAFAYDYNGQIVHVHRDTDELRQLSGHSDYIEVPAETWVPDVPVKLVGSEKALPDVPEKQGKAVDKVFEFVQKVLRKLDKMGIMGKFKRGKEGGRRG</sequence>
<feature type="compositionally biased region" description="Polar residues" evidence="1">
    <location>
        <begin position="211"/>
        <end position="227"/>
    </location>
</feature>
<gene>
    <name evidence="2" type="ORF">CC86DRAFT_451905</name>
</gene>
<feature type="compositionally biased region" description="Basic residues" evidence="1">
    <location>
        <begin position="143"/>
        <end position="153"/>
    </location>
</feature>
<dbReference type="OrthoDB" id="3799947at2759"/>
<feature type="compositionally biased region" description="Basic and acidic residues" evidence="1">
    <location>
        <begin position="125"/>
        <end position="142"/>
    </location>
</feature>
<organism evidence="2 3">
    <name type="scientific">Ophiobolus disseminans</name>
    <dbReference type="NCBI Taxonomy" id="1469910"/>
    <lineage>
        <taxon>Eukaryota</taxon>
        <taxon>Fungi</taxon>
        <taxon>Dikarya</taxon>
        <taxon>Ascomycota</taxon>
        <taxon>Pezizomycotina</taxon>
        <taxon>Dothideomycetes</taxon>
        <taxon>Pleosporomycetidae</taxon>
        <taxon>Pleosporales</taxon>
        <taxon>Pleosporineae</taxon>
        <taxon>Phaeosphaeriaceae</taxon>
        <taxon>Ophiobolus</taxon>
    </lineage>
</organism>
<evidence type="ECO:0000313" key="3">
    <source>
        <dbReference type="Proteomes" id="UP000799424"/>
    </source>
</evidence>
<dbReference type="Proteomes" id="UP000799424">
    <property type="component" value="Unassembled WGS sequence"/>
</dbReference>
<keyword evidence="3" id="KW-1185">Reference proteome</keyword>
<dbReference type="AlphaFoldDB" id="A0A6A7AI41"/>
<name>A0A6A7AI41_9PLEO</name>